<dbReference type="OrthoDB" id="3501153at2759"/>
<dbReference type="PANTHER" id="PTHR35896:SF3">
    <property type="entry name" value="MAJOR FACILITATOR SUPERFAMILY TRANSPORTER"/>
    <property type="match status" value="1"/>
</dbReference>
<keyword evidence="2" id="KW-0472">Membrane</keyword>
<reference evidence="3 4" key="1">
    <citation type="submission" date="2016-05" db="EMBL/GenBank/DDBJ databases">
        <title>Genome sequencing of Trichophyton violaceum CMCC(F)T3l isolated from hair.</title>
        <authorList>
            <person name="Zhan P."/>
            <person name="Tao Y."/>
            <person name="Liu W."/>
        </authorList>
    </citation>
    <scope>NUCLEOTIDE SEQUENCE [LARGE SCALE GENOMIC DNA]</scope>
    <source>
        <strain evidence="4">CMCC(F)T3l</strain>
    </source>
</reference>
<organism evidence="3 4">
    <name type="scientific">Trichophyton violaceum</name>
    <dbReference type="NCBI Taxonomy" id="34388"/>
    <lineage>
        <taxon>Eukaryota</taxon>
        <taxon>Fungi</taxon>
        <taxon>Dikarya</taxon>
        <taxon>Ascomycota</taxon>
        <taxon>Pezizomycotina</taxon>
        <taxon>Eurotiomycetes</taxon>
        <taxon>Eurotiomycetidae</taxon>
        <taxon>Onygenales</taxon>
        <taxon>Arthrodermataceae</taxon>
        <taxon>Trichophyton</taxon>
    </lineage>
</organism>
<feature type="compositionally biased region" description="Polar residues" evidence="1">
    <location>
        <begin position="88"/>
        <end position="97"/>
    </location>
</feature>
<accession>A0A178FJ74</accession>
<name>A0A178FJ74_TRIVO</name>
<feature type="region of interest" description="Disordered" evidence="1">
    <location>
        <begin position="68"/>
        <end position="97"/>
    </location>
</feature>
<evidence type="ECO:0000313" key="3">
    <source>
        <dbReference type="EMBL" id="OAL71497.1"/>
    </source>
</evidence>
<keyword evidence="2" id="KW-1133">Transmembrane helix</keyword>
<protein>
    <submittedName>
        <fullName evidence="3">Uncharacterized protein</fullName>
    </submittedName>
</protein>
<keyword evidence="2" id="KW-0812">Transmembrane</keyword>
<dbReference type="PANTHER" id="PTHR35896">
    <property type="entry name" value="IG-LIKE DOMAIN-CONTAINING PROTEIN"/>
    <property type="match status" value="1"/>
</dbReference>
<dbReference type="AlphaFoldDB" id="A0A178FJ74"/>
<sequence length="248" mass="27795">MGQPFTYHEVQTDSDIEDSFRMKRRSNRSSDRRCWAALFVFLLGITTLNAIAVWKLWDLSKTTASHTHMASHTHSPSTLHSSVPSSTEPESITNCGKSRTEAISRGCVLDIMAGAWLPKICYDEELALDVLSNSTDLAKIGGAGPLPWWEDHNHTIPIAADSLKDLDSLVANTWEPYHSAHCLYNWRILTKATKRVRWGEKGVYIHTQAINFNHVNHCNEALITQPPGLGRKTQVEFGLGTCVRLDKD</sequence>
<comment type="caution">
    <text evidence="3">The sequence shown here is derived from an EMBL/GenBank/DDBJ whole genome shotgun (WGS) entry which is preliminary data.</text>
</comment>
<evidence type="ECO:0000256" key="1">
    <source>
        <dbReference type="SAM" id="MobiDB-lite"/>
    </source>
</evidence>
<dbReference type="InterPro" id="IPR053008">
    <property type="entry name" value="Phomopsin_biosynth_assoc"/>
</dbReference>
<proteinExistence type="predicted"/>
<evidence type="ECO:0000256" key="2">
    <source>
        <dbReference type="SAM" id="Phobius"/>
    </source>
</evidence>
<feature type="transmembrane region" description="Helical" evidence="2">
    <location>
        <begin position="34"/>
        <end position="57"/>
    </location>
</feature>
<dbReference type="EMBL" id="LHPN01000006">
    <property type="protein sequence ID" value="OAL71497.1"/>
    <property type="molecule type" value="Genomic_DNA"/>
</dbReference>
<keyword evidence="4" id="KW-1185">Reference proteome</keyword>
<evidence type="ECO:0000313" key="4">
    <source>
        <dbReference type="Proteomes" id="UP000243519"/>
    </source>
</evidence>
<dbReference type="Proteomes" id="UP000243519">
    <property type="component" value="Unassembled WGS sequence"/>
</dbReference>
<gene>
    <name evidence="3" type="ORF">A7D00_4399</name>
</gene>
<feature type="compositionally biased region" description="Low complexity" evidence="1">
    <location>
        <begin position="68"/>
        <end position="87"/>
    </location>
</feature>